<evidence type="ECO:0000313" key="2">
    <source>
        <dbReference type="EMBL" id="MCM2372238.1"/>
    </source>
</evidence>
<accession>A0ABT0U5N5</accession>
<evidence type="ECO:0000256" key="1">
    <source>
        <dbReference type="SAM" id="MobiDB-lite"/>
    </source>
</evidence>
<evidence type="ECO:0000313" key="3">
    <source>
        <dbReference type="Proteomes" id="UP001202961"/>
    </source>
</evidence>
<name>A0ABT0U5N5_9BACT</name>
<dbReference type="EMBL" id="JAMQBK010000043">
    <property type="protein sequence ID" value="MCM2372238.1"/>
    <property type="molecule type" value="Genomic_DNA"/>
</dbReference>
<gene>
    <name evidence="2" type="ORF">NB063_16650</name>
</gene>
<dbReference type="Proteomes" id="UP001202961">
    <property type="component" value="Unassembled WGS sequence"/>
</dbReference>
<organism evidence="2 3">
    <name type="scientific">Aporhodopirellula aestuarii</name>
    <dbReference type="NCBI Taxonomy" id="2950107"/>
    <lineage>
        <taxon>Bacteria</taxon>
        <taxon>Pseudomonadati</taxon>
        <taxon>Planctomycetota</taxon>
        <taxon>Planctomycetia</taxon>
        <taxon>Pirellulales</taxon>
        <taxon>Pirellulaceae</taxon>
        <taxon>Aporhodopirellula</taxon>
    </lineage>
</organism>
<dbReference type="RefSeq" id="WP_250929873.1">
    <property type="nucleotide sequence ID" value="NZ_JAMQBK010000043.1"/>
</dbReference>
<feature type="region of interest" description="Disordered" evidence="1">
    <location>
        <begin position="26"/>
        <end position="49"/>
    </location>
</feature>
<comment type="caution">
    <text evidence="2">The sequence shown here is derived from an EMBL/GenBank/DDBJ whole genome shotgun (WGS) entry which is preliminary data.</text>
</comment>
<sequence>MIYFICWVVFLVGVILSVIIAHVMGNRGKKPSDPQLAEGGGFNEAMPMDEDGDVIEEPQAFEEVVEFDAAGGEPADDFAAFEQEFK</sequence>
<keyword evidence="3" id="KW-1185">Reference proteome</keyword>
<reference evidence="2 3" key="1">
    <citation type="journal article" date="2022" name="Syst. Appl. Microbiol.">
        <title>Rhodopirellula aestuarii sp. nov., a novel member of the genus Rhodopirellula isolated from brackish sediments collected in the Tagus River estuary, Portugal.</title>
        <authorList>
            <person name="Vitorino I.R."/>
            <person name="Klimek D."/>
            <person name="Calusinska M."/>
            <person name="Lobo-da-Cunha A."/>
            <person name="Vasconcelos V."/>
            <person name="Lage O.M."/>
        </authorList>
    </citation>
    <scope>NUCLEOTIDE SEQUENCE [LARGE SCALE GENOMIC DNA]</scope>
    <source>
        <strain evidence="2 3">ICT_H3.1</strain>
    </source>
</reference>
<proteinExistence type="predicted"/>
<protein>
    <submittedName>
        <fullName evidence="2">Uncharacterized protein</fullName>
    </submittedName>
</protein>